<evidence type="ECO:0000256" key="5">
    <source>
        <dbReference type="ARBA" id="ARBA00023136"/>
    </source>
</evidence>
<proteinExistence type="predicted"/>
<accession>A0ABQ6CDS2</accession>
<evidence type="ECO:0000313" key="8">
    <source>
        <dbReference type="EMBL" id="GLS18512.1"/>
    </source>
</evidence>
<sequence length="245" mass="26303">MADRTRTLGSNGLENSHPIPIKVWDLPTRLFKWLLVSFVITAWVSSGFSDPNMAVHKAAGYGVLVLAVYRLLWGIFGGTTARFSNFVHSPREIVVYLRSLHHRKVKTYLGHNPAGGAMVLALILACAIQPLLGLFASDGVTASGPLADMVGDQFSGWATAIHSLWFYVILALAVVHVAVNLYYQFIRGENLIGAMITGTKLVERSAAQTDIQQGSLLVAGLCLIAAGAIVYFGVTLVGGAFFAEA</sequence>
<reference evidence="9" key="1">
    <citation type="journal article" date="2019" name="Int. J. Syst. Evol. Microbiol.">
        <title>The Global Catalogue of Microorganisms (GCM) 10K type strain sequencing project: providing services to taxonomists for standard genome sequencing and annotation.</title>
        <authorList>
            <consortium name="The Broad Institute Genomics Platform"/>
            <consortium name="The Broad Institute Genome Sequencing Center for Infectious Disease"/>
            <person name="Wu L."/>
            <person name="Ma J."/>
        </authorList>
    </citation>
    <scope>NUCLEOTIDE SEQUENCE [LARGE SCALE GENOMIC DNA]</scope>
    <source>
        <strain evidence="9">NBRC 101365</strain>
    </source>
</reference>
<comment type="caution">
    <text evidence="8">The sequence shown here is derived from an EMBL/GenBank/DDBJ whole genome shotgun (WGS) entry which is preliminary data.</text>
</comment>
<organism evidence="8 9">
    <name type="scientific">Labrys miyagiensis</name>
    <dbReference type="NCBI Taxonomy" id="346912"/>
    <lineage>
        <taxon>Bacteria</taxon>
        <taxon>Pseudomonadati</taxon>
        <taxon>Pseudomonadota</taxon>
        <taxon>Alphaproteobacteria</taxon>
        <taxon>Hyphomicrobiales</taxon>
        <taxon>Xanthobacteraceae</taxon>
        <taxon>Labrys</taxon>
    </lineage>
</organism>
<evidence type="ECO:0000256" key="2">
    <source>
        <dbReference type="ARBA" id="ARBA00022475"/>
    </source>
</evidence>
<dbReference type="PANTHER" id="PTHR30485:SF2">
    <property type="entry name" value="BLL0597 PROTEIN"/>
    <property type="match status" value="1"/>
</dbReference>
<dbReference type="EMBL" id="BSPC01000014">
    <property type="protein sequence ID" value="GLS18512.1"/>
    <property type="molecule type" value="Genomic_DNA"/>
</dbReference>
<dbReference type="InterPro" id="IPR051542">
    <property type="entry name" value="Hydrogenase_cytochrome"/>
</dbReference>
<keyword evidence="5 6" id="KW-0472">Membrane</keyword>
<keyword evidence="2" id="KW-1003">Cell membrane</keyword>
<evidence type="ECO:0000256" key="4">
    <source>
        <dbReference type="ARBA" id="ARBA00022989"/>
    </source>
</evidence>
<gene>
    <name evidence="8" type="ORF">GCM10007874_15290</name>
</gene>
<dbReference type="Gene3D" id="1.20.950.20">
    <property type="entry name" value="Transmembrane di-heme cytochromes, Chain C"/>
    <property type="match status" value="1"/>
</dbReference>
<keyword evidence="4 6" id="KW-1133">Transmembrane helix</keyword>
<evidence type="ECO:0000313" key="9">
    <source>
        <dbReference type="Proteomes" id="UP001156882"/>
    </source>
</evidence>
<feature type="transmembrane region" description="Helical" evidence="6">
    <location>
        <begin position="114"/>
        <end position="136"/>
    </location>
</feature>
<evidence type="ECO:0000256" key="1">
    <source>
        <dbReference type="ARBA" id="ARBA00004651"/>
    </source>
</evidence>
<dbReference type="SUPFAM" id="SSF81342">
    <property type="entry name" value="Transmembrane di-heme cytochromes"/>
    <property type="match status" value="1"/>
</dbReference>
<dbReference type="Pfam" id="PF01292">
    <property type="entry name" value="Ni_hydr_CYTB"/>
    <property type="match status" value="1"/>
</dbReference>
<feature type="transmembrane region" description="Helical" evidence="6">
    <location>
        <begin position="216"/>
        <end position="243"/>
    </location>
</feature>
<dbReference type="InterPro" id="IPR016174">
    <property type="entry name" value="Di-haem_cyt_TM"/>
</dbReference>
<keyword evidence="3 6" id="KW-0812">Transmembrane</keyword>
<evidence type="ECO:0000256" key="3">
    <source>
        <dbReference type="ARBA" id="ARBA00022692"/>
    </source>
</evidence>
<feature type="transmembrane region" description="Helical" evidence="6">
    <location>
        <begin position="164"/>
        <end position="183"/>
    </location>
</feature>
<comment type="subcellular location">
    <subcellularLocation>
        <location evidence="1">Cell membrane</location>
        <topology evidence="1">Multi-pass membrane protein</topology>
    </subcellularLocation>
</comment>
<name>A0ABQ6CDS2_9HYPH</name>
<dbReference type="RefSeq" id="WP_284311373.1">
    <property type="nucleotide sequence ID" value="NZ_BSPC01000014.1"/>
</dbReference>
<evidence type="ECO:0000256" key="6">
    <source>
        <dbReference type="SAM" id="Phobius"/>
    </source>
</evidence>
<dbReference type="PANTHER" id="PTHR30485">
    <property type="entry name" value="NI/FE-HYDROGENASE 1 B-TYPE CYTOCHROME SUBUNIT"/>
    <property type="match status" value="1"/>
</dbReference>
<feature type="transmembrane region" description="Helical" evidence="6">
    <location>
        <begin position="30"/>
        <end position="46"/>
    </location>
</feature>
<dbReference type="Proteomes" id="UP001156882">
    <property type="component" value="Unassembled WGS sequence"/>
</dbReference>
<evidence type="ECO:0000259" key="7">
    <source>
        <dbReference type="Pfam" id="PF01292"/>
    </source>
</evidence>
<keyword evidence="9" id="KW-1185">Reference proteome</keyword>
<feature type="domain" description="Cytochrome b561 bacterial/Ni-hydrogenase" evidence="7">
    <location>
        <begin position="23"/>
        <end position="198"/>
    </location>
</feature>
<dbReference type="InterPro" id="IPR011577">
    <property type="entry name" value="Cyt_b561_bac/Ni-Hgenase"/>
</dbReference>
<feature type="transmembrane region" description="Helical" evidence="6">
    <location>
        <begin position="58"/>
        <end position="76"/>
    </location>
</feature>
<protein>
    <submittedName>
        <fullName evidence="8">Cytochrome b561</fullName>
    </submittedName>
</protein>